<gene>
    <name evidence="1" type="ORF">Ahy_A06g026615</name>
</gene>
<evidence type="ECO:0000313" key="2">
    <source>
        <dbReference type="Proteomes" id="UP000289738"/>
    </source>
</evidence>
<dbReference type="Proteomes" id="UP000289738">
    <property type="component" value="Chromosome A06"/>
</dbReference>
<dbReference type="AlphaFoldDB" id="A0A445CL49"/>
<dbReference type="EMBL" id="SDMP01000006">
    <property type="protein sequence ID" value="RYR51637.1"/>
    <property type="molecule type" value="Genomic_DNA"/>
</dbReference>
<protein>
    <submittedName>
        <fullName evidence="1">Uncharacterized protein</fullName>
    </submittedName>
</protein>
<sequence length="19" mass="2316">MDTNTTHLRNFRSSRYSTQ</sequence>
<proteinExistence type="predicted"/>
<organism evidence="1 2">
    <name type="scientific">Arachis hypogaea</name>
    <name type="common">Peanut</name>
    <dbReference type="NCBI Taxonomy" id="3818"/>
    <lineage>
        <taxon>Eukaryota</taxon>
        <taxon>Viridiplantae</taxon>
        <taxon>Streptophyta</taxon>
        <taxon>Embryophyta</taxon>
        <taxon>Tracheophyta</taxon>
        <taxon>Spermatophyta</taxon>
        <taxon>Magnoliopsida</taxon>
        <taxon>eudicotyledons</taxon>
        <taxon>Gunneridae</taxon>
        <taxon>Pentapetalae</taxon>
        <taxon>rosids</taxon>
        <taxon>fabids</taxon>
        <taxon>Fabales</taxon>
        <taxon>Fabaceae</taxon>
        <taxon>Papilionoideae</taxon>
        <taxon>50 kb inversion clade</taxon>
        <taxon>dalbergioids sensu lato</taxon>
        <taxon>Dalbergieae</taxon>
        <taxon>Pterocarpus clade</taxon>
        <taxon>Arachis</taxon>
    </lineage>
</organism>
<reference evidence="1 2" key="1">
    <citation type="submission" date="2019-01" db="EMBL/GenBank/DDBJ databases">
        <title>Sequencing of cultivated peanut Arachis hypogaea provides insights into genome evolution and oil improvement.</title>
        <authorList>
            <person name="Chen X."/>
        </authorList>
    </citation>
    <scope>NUCLEOTIDE SEQUENCE [LARGE SCALE GENOMIC DNA]</scope>
    <source>
        <strain evidence="2">cv. Fuhuasheng</strain>
        <tissue evidence="1">Leaves</tissue>
    </source>
</reference>
<name>A0A445CL49_ARAHY</name>
<evidence type="ECO:0000313" key="1">
    <source>
        <dbReference type="EMBL" id="RYR51637.1"/>
    </source>
</evidence>
<comment type="caution">
    <text evidence="1">The sequence shown here is derived from an EMBL/GenBank/DDBJ whole genome shotgun (WGS) entry which is preliminary data.</text>
</comment>
<keyword evidence="2" id="KW-1185">Reference proteome</keyword>
<accession>A0A445CL49</accession>